<accession>A0A2U1MUP7</accession>
<dbReference type="EMBL" id="PKPP01004310">
    <property type="protein sequence ID" value="PWA64993.1"/>
    <property type="molecule type" value="Genomic_DNA"/>
</dbReference>
<keyword evidence="4" id="KW-0804">Transcription</keyword>
<keyword evidence="5" id="KW-0539">Nucleus</keyword>
<name>A0A2U1MUP7_ARTAN</name>
<comment type="caution">
    <text evidence="6">The sequence shown here is derived from an EMBL/GenBank/DDBJ whole genome shotgun (WGS) entry which is preliminary data.</text>
</comment>
<dbReference type="GO" id="GO:0003677">
    <property type="term" value="F:DNA binding"/>
    <property type="evidence" value="ECO:0007669"/>
    <property type="project" value="UniProtKB-KW"/>
</dbReference>
<comment type="subcellular location">
    <subcellularLocation>
        <location evidence="1">Nucleus</location>
    </subcellularLocation>
</comment>
<keyword evidence="2" id="KW-0805">Transcription regulation</keyword>
<dbReference type="Gene3D" id="2.40.330.10">
    <property type="entry name" value="DNA-binding pseudobarrel domain"/>
    <property type="match status" value="1"/>
</dbReference>
<gene>
    <name evidence="6" type="ORF">CTI12_AA341350</name>
</gene>
<protein>
    <recommendedName>
        <fullName evidence="8">DNA-binding pseudobarrel domain-containing protein</fullName>
    </recommendedName>
</protein>
<keyword evidence="3" id="KW-0238">DNA-binding</keyword>
<evidence type="ECO:0008006" key="8">
    <source>
        <dbReference type="Google" id="ProtNLM"/>
    </source>
</evidence>
<evidence type="ECO:0000256" key="5">
    <source>
        <dbReference type="ARBA" id="ARBA00023242"/>
    </source>
</evidence>
<evidence type="ECO:0000256" key="3">
    <source>
        <dbReference type="ARBA" id="ARBA00023125"/>
    </source>
</evidence>
<keyword evidence="7" id="KW-1185">Reference proteome</keyword>
<evidence type="ECO:0000313" key="6">
    <source>
        <dbReference type="EMBL" id="PWA64993.1"/>
    </source>
</evidence>
<evidence type="ECO:0000256" key="4">
    <source>
        <dbReference type="ARBA" id="ARBA00023163"/>
    </source>
</evidence>
<dbReference type="InterPro" id="IPR015300">
    <property type="entry name" value="DNA-bd_pseudobarrel_sf"/>
</dbReference>
<dbReference type="SUPFAM" id="SSF101936">
    <property type="entry name" value="DNA-binding pseudobarrel domain"/>
    <property type="match status" value="1"/>
</dbReference>
<reference evidence="6 7" key="1">
    <citation type="journal article" date="2018" name="Mol. Plant">
        <title>The genome of Artemisia annua provides insight into the evolution of Asteraceae family and artemisinin biosynthesis.</title>
        <authorList>
            <person name="Shen Q."/>
            <person name="Zhang L."/>
            <person name="Liao Z."/>
            <person name="Wang S."/>
            <person name="Yan T."/>
            <person name="Shi P."/>
            <person name="Liu M."/>
            <person name="Fu X."/>
            <person name="Pan Q."/>
            <person name="Wang Y."/>
            <person name="Lv Z."/>
            <person name="Lu X."/>
            <person name="Zhang F."/>
            <person name="Jiang W."/>
            <person name="Ma Y."/>
            <person name="Chen M."/>
            <person name="Hao X."/>
            <person name="Li L."/>
            <person name="Tang Y."/>
            <person name="Lv G."/>
            <person name="Zhou Y."/>
            <person name="Sun X."/>
            <person name="Brodelius P.E."/>
            <person name="Rose J.K.C."/>
            <person name="Tang K."/>
        </authorList>
    </citation>
    <scope>NUCLEOTIDE SEQUENCE [LARGE SCALE GENOMIC DNA]</scope>
    <source>
        <strain evidence="7">cv. Huhao1</strain>
        <tissue evidence="6">Leaf</tissue>
    </source>
</reference>
<dbReference type="AlphaFoldDB" id="A0A2U1MUP7"/>
<organism evidence="6 7">
    <name type="scientific">Artemisia annua</name>
    <name type="common">Sweet wormwood</name>
    <dbReference type="NCBI Taxonomy" id="35608"/>
    <lineage>
        <taxon>Eukaryota</taxon>
        <taxon>Viridiplantae</taxon>
        <taxon>Streptophyta</taxon>
        <taxon>Embryophyta</taxon>
        <taxon>Tracheophyta</taxon>
        <taxon>Spermatophyta</taxon>
        <taxon>Magnoliopsida</taxon>
        <taxon>eudicotyledons</taxon>
        <taxon>Gunneridae</taxon>
        <taxon>Pentapetalae</taxon>
        <taxon>asterids</taxon>
        <taxon>campanulids</taxon>
        <taxon>Asterales</taxon>
        <taxon>Asteraceae</taxon>
        <taxon>Asteroideae</taxon>
        <taxon>Anthemideae</taxon>
        <taxon>Artemisiinae</taxon>
        <taxon>Artemisia</taxon>
    </lineage>
</organism>
<evidence type="ECO:0000313" key="7">
    <source>
        <dbReference type="Proteomes" id="UP000245207"/>
    </source>
</evidence>
<evidence type="ECO:0000256" key="1">
    <source>
        <dbReference type="ARBA" id="ARBA00004123"/>
    </source>
</evidence>
<dbReference type="GO" id="GO:0005634">
    <property type="term" value="C:nucleus"/>
    <property type="evidence" value="ECO:0007669"/>
    <property type="project" value="UniProtKB-SubCell"/>
</dbReference>
<sequence length="365" mass="43419">MALEFIVFVDRTKYPKSQNLPQLFREEFYNGNKHAYVSSKPGYRFKCELVTPNGRPIRITGIRWKEFCNENIRGSRMLHFIQQGDDTFYVTCYDDSGYETGFYPGERGRPERIVTRVWPYADYEQELPIEFLRGLNHEATIRIRANEVEEFNVRLNYVETGVRSGKFKYRMREEDWNTMVGSLGLEAGMIVVFTKERKNRLHLMAFNTDGTQVTIPDFKGLTSIAKVQRPLYHFEKDDERLQHICFWPGHLEHFGERMDTFYKPYNSTFDQQRLAIPATFLYNHPMHTHRKVLMIHKDIEYEMSLRMDHHSENPTRTNHVNAYGKWKEFAEDCNFDYDKMLRFKYIQTIEGDNGDEDSVPVFHVC</sequence>
<proteinExistence type="predicted"/>
<evidence type="ECO:0000256" key="2">
    <source>
        <dbReference type="ARBA" id="ARBA00023015"/>
    </source>
</evidence>
<dbReference type="Proteomes" id="UP000245207">
    <property type="component" value="Unassembled WGS sequence"/>
</dbReference>